<gene>
    <name evidence="1" type="ORF">FHU31_004095</name>
</gene>
<reference evidence="1 2" key="1">
    <citation type="submission" date="2020-03" db="EMBL/GenBank/DDBJ databases">
        <title>Sequencing the genomes of 1000 actinobacteria strains.</title>
        <authorList>
            <person name="Klenk H.-P."/>
        </authorList>
    </citation>
    <scope>NUCLEOTIDE SEQUENCE [LARGE SCALE GENOMIC DNA]</scope>
    <source>
        <strain evidence="1 2">DSM 44556</strain>
    </source>
</reference>
<evidence type="ECO:0000313" key="1">
    <source>
        <dbReference type="EMBL" id="NIH97105.1"/>
    </source>
</evidence>
<name>A0A7X5ZEH1_9MYCO</name>
<protein>
    <submittedName>
        <fullName evidence="1">Uncharacterized protein</fullName>
    </submittedName>
</protein>
<proteinExistence type="predicted"/>
<evidence type="ECO:0000313" key="2">
    <source>
        <dbReference type="Proteomes" id="UP000547444"/>
    </source>
</evidence>
<dbReference type="Proteomes" id="UP000547444">
    <property type="component" value="Unassembled WGS sequence"/>
</dbReference>
<comment type="caution">
    <text evidence="1">The sequence shown here is derived from an EMBL/GenBank/DDBJ whole genome shotgun (WGS) entry which is preliminary data.</text>
</comment>
<sequence length="109" mass="12260">MLRSTPAFLQPHTAAELVELSDGWMPEESVALSFTWLSHSPVKDSRSADRVVRKPSLLLQGRKTNDAERTLSGGMNTTRQLEFALPDTSPGWHLDSRGCEKALRDRLIW</sequence>
<dbReference type="AlphaFoldDB" id="A0A7X5ZEH1"/>
<accession>A0A7X5ZEH1</accession>
<keyword evidence="2" id="KW-1185">Reference proteome</keyword>
<dbReference type="RefSeq" id="WP_167161866.1">
    <property type="nucleotide sequence ID" value="NZ_JAANOW010000002.1"/>
</dbReference>
<dbReference type="EMBL" id="JAANOW010000002">
    <property type="protein sequence ID" value="NIH97105.1"/>
    <property type="molecule type" value="Genomic_DNA"/>
</dbReference>
<organism evidence="1 2">
    <name type="scientific">Mycolicibacterium fluoranthenivorans</name>
    <dbReference type="NCBI Taxonomy" id="258505"/>
    <lineage>
        <taxon>Bacteria</taxon>
        <taxon>Bacillati</taxon>
        <taxon>Actinomycetota</taxon>
        <taxon>Actinomycetes</taxon>
        <taxon>Mycobacteriales</taxon>
        <taxon>Mycobacteriaceae</taxon>
        <taxon>Mycolicibacterium</taxon>
    </lineage>
</organism>